<comment type="caution">
    <text evidence="2">The sequence shown here is derived from an EMBL/GenBank/DDBJ whole genome shotgun (WGS) entry which is preliminary data.</text>
</comment>
<dbReference type="AlphaFoldDB" id="A0AAN9Z5C2"/>
<keyword evidence="3" id="KW-1185">Reference proteome</keyword>
<name>A0AAN9Z5C2_9ORTH</name>
<sequence>MEEHDAAEPFHIVYAEKFFKFLHSAHAFAQSTNNLAAQIQRIELVVQKVMTFVAFQQQLQQRCSFWKIVDTNDDSSSDSEEFTSSSTPQDKLNALSPKERFLDKDYLEIDSHDKQVLKEKLQSLNMSIVQVDVTPATEHHDNDCSNSCSTIGPGREHVCCTVRGVLQKGYDLNILLGVPSDKDENVSENTGQNVCASENQGFDYFKETAEDHTNRINDSGEEEAHSLGSLPGIVEGTDSDVLEQELSMNGDSKESCMQDLEQSAICEKIDKEDDGNNYWKNNCSHCLADNSGIHKDIESTNRNILDDNGSSNLEQVCHDLKEVAGNEFKYLDVREGEEVSNDLKGSDAFGNGSLVEAISTKNLGSEDNDPVLVNQCQQLSLVRASPDSGPTETNQGGDQLPNTFSNAFINGLQLIEFIHRKMGTFQWTNAIEASESEHEMKTDTFVQGCSINSESSVQTVADVKDSVGTVYLSSDSNSSNFTEPINNESNGVTTEYLEKNLEGQLLSDCTSESKDSTSANSRISSSTKEGKTCGETFSVQQGPHTICSADSAQPGEYERREVWRS</sequence>
<evidence type="ECO:0000313" key="3">
    <source>
        <dbReference type="Proteomes" id="UP001378592"/>
    </source>
</evidence>
<dbReference type="EMBL" id="JAZDUA010000286">
    <property type="protein sequence ID" value="KAK7862230.1"/>
    <property type="molecule type" value="Genomic_DNA"/>
</dbReference>
<feature type="region of interest" description="Disordered" evidence="1">
    <location>
        <begin position="508"/>
        <end position="565"/>
    </location>
</feature>
<accession>A0AAN9Z5C2</accession>
<proteinExistence type="predicted"/>
<reference evidence="2 3" key="1">
    <citation type="submission" date="2024-03" db="EMBL/GenBank/DDBJ databases">
        <title>The genome assembly and annotation of the cricket Gryllus longicercus Weissman &amp; Gray.</title>
        <authorList>
            <person name="Szrajer S."/>
            <person name="Gray D."/>
            <person name="Ylla G."/>
        </authorList>
    </citation>
    <scope>NUCLEOTIDE SEQUENCE [LARGE SCALE GENOMIC DNA]</scope>
    <source>
        <strain evidence="2">DAG 2021-001</strain>
        <tissue evidence="2">Whole body minus gut</tissue>
    </source>
</reference>
<feature type="compositionally biased region" description="Low complexity" evidence="1">
    <location>
        <begin position="516"/>
        <end position="526"/>
    </location>
</feature>
<evidence type="ECO:0000313" key="2">
    <source>
        <dbReference type="EMBL" id="KAK7862230.1"/>
    </source>
</evidence>
<feature type="compositionally biased region" description="Polar residues" evidence="1">
    <location>
        <begin position="535"/>
        <end position="551"/>
    </location>
</feature>
<feature type="region of interest" description="Disordered" evidence="1">
    <location>
        <begin position="73"/>
        <end position="94"/>
    </location>
</feature>
<gene>
    <name evidence="2" type="ORF">R5R35_011125</name>
</gene>
<dbReference type="Proteomes" id="UP001378592">
    <property type="component" value="Unassembled WGS sequence"/>
</dbReference>
<feature type="compositionally biased region" description="Basic and acidic residues" evidence="1">
    <location>
        <begin position="556"/>
        <end position="565"/>
    </location>
</feature>
<organism evidence="2 3">
    <name type="scientific">Gryllus longicercus</name>
    <dbReference type="NCBI Taxonomy" id="2509291"/>
    <lineage>
        <taxon>Eukaryota</taxon>
        <taxon>Metazoa</taxon>
        <taxon>Ecdysozoa</taxon>
        <taxon>Arthropoda</taxon>
        <taxon>Hexapoda</taxon>
        <taxon>Insecta</taxon>
        <taxon>Pterygota</taxon>
        <taxon>Neoptera</taxon>
        <taxon>Polyneoptera</taxon>
        <taxon>Orthoptera</taxon>
        <taxon>Ensifera</taxon>
        <taxon>Gryllidea</taxon>
        <taxon>Grylloidea</taxon>
        <taxon>Gryllidae</taxon>
        <taxon>Gryllinae</taxon>
        <taxon>Gryllus</taxon>
    </lineage>
</organism>
<evidence type="ECO:0000256" key="1">
    <source>
        <dbReference type="SAM" id="MobiDB-lite"/>
    </source>
</evidence>
<protein>
    <submittedName>
        <fullName evidence="2">Uncharacterized protein</fullName>
    </submittedName>
</protein>